<proteinExistence type="predicted"/>
<accession>A0A9W8A6U5</accession>
<dbReference type="Proteomes" id="UP001150569">
    <property type="component" value="Unassembled WGS sequence"/>
</dbReference>
<organism evidence="2 3">
    <name type="scientific">Tieghemiomyces parasiticus</name>
    <dbReference type="NCBI Taxonomy" id="78921"/>
    <lineage>
        <taxon>Eukaryota</taxon>
        <taxon>Fungi</taxon>
        <taxon>Fungi incertae sedis</taxon>
        <taxon>Zoopagomycota</taxon>
        <taxon>Kickxellomycotina</taxon>
        <taxon>Dimargaritomycetes</taxon>
        <taxon>Dimargaritales</taxon>
        <taxon>Dimargaritaceae</taxon>
        <taxon>Tieghemiomyces</taxon>
    </lineage>
</organism>
<feature type="non-terminal residue" evidence="2">
    <location>
        <position position="1"/>
    </location>
</feature>
<evidence type="ECO:0000313" key="2">
    <source>
        <dbReference type="EMBL" id="KAJ1923999.1"/>
    </source>
</evidence>
<feature type="non-terminal residue" evidence="2">
    <location>
        <position position="84"/>
    </location>
</feature>
<dbReference type="EMBL" id="JANBPT010000299">
    <property type="protein sequence ID" value="KAJ1923999.1"/>
    <property type="molecule type" value="Genomic_DNA"/>
</dbReference>
<evidence type="ECO:0000313" key="3">
    <source>
        <dbReference type="Proteomes" id="UP001150569"/>
    </source>
</evidence>
<gene>
    <name evidence="2" type="ORF">IWQ60_005514</name>
</gene>
<protein>
    <submittedName>
        <fullName evidence="2">Uncharacterized protein</fullName>
    </submittedName>
</protein>
<feature type="compositionally biased region" description="Basic residues" evidence="1">
    <location>
        <begin position="1"/>
        <end position="14"/>
    </location>
</feature>
<feature type="region of interest" description="Disordered" evidence="1">
    <location>
        <begin position="1"/>
        <end position="84"/>
    </location>
</feature>
<evidence type="ECO:0000256" key="1">
    <source>
        <dbReference type="SAM" id="MobiDB-lite"/>
    </source>
</evidence>
<dbReference type="AlphaFoldDB" id="A0A9W8A6U5"/>
<feature type="compositionally biased region" description="Basic residues" evidence="1">
    <location>
        <begin position="59"/>
        <end position="68"/>
    </location>
</feature>
<comment type="caution">
    <text evidence="2">The sequence shown here is derived from an EMBL/GenBank/DDBJ whole genome shotgun (WGS) entry which is preliminary data.</text>
</comment>
<reference evidence="2" key="1">
    <citation type="submission" date="2022-07" db="EMBL/GenBank/DDBJ databases">
        <title>Phylogenomic reconstructions and comparative analyses of Kickxellomycotina fungi.</title>
        <authorList>
            <person name="Reynolds N.K."/>
            <person name="Stajich J.E."/>
            <person name="Barry K."/>
            <person name="Grigoriev I.V."/>
            <person name="Crous P."/>
            <person name="Smith M.E."/>
        </authorList>
    </citation>
    <scope>NUCLEOTIDE SEQUENCE</scope>
    <source>
        <strain evidence="2">RSA 861</strain>
    </source>
</reference>
<sequence>TTCRHSRPRTRHCRPPTPPSRASYRLWRPASSHSSWPKRSWPAPSATVGPRPSMILKATVRRNGRRPAKNPPPTWTATEPRWTP</sequence>
<keyword evidence="3" id="KW-1185">Reference proteome</keyword>
<name>A0A9W8A6U5_9FUNG</name>